<name>A0AAN6MED8_9PEZI</name>
<feature type="signal peptide" evidence="2">
    <location>
        <begin position="1"/>
        <end position="44"/>
    </location>
</feature>
<dbReference type="EMBL" id="MU855806">
    <property type="protein sequence ID" value="KAK3899290.1"/>
    <property type="molecule type" value="Genomic_DNA"/>
</dbReference>
<reference evidence="3" key="1">
    <citation type="journal article" date="2023" name="Mol. Phylogenet. Evol.">
        <title>Genome-scale phylogeny and comparative genomics of the fungal order Sordariales.</title>
        <authorList>
            <person name="Hensen N."/>
            <person name="Bonometti L."/>
            <person name="Westerberg I."/>
            <person name="Brannstrom I.O."/>
            <person name="Guillou S."/>
            <person name="Cros-Aarteil S."/>
            <person name="Calhoun S."/>
            <person name="Haridas S."/>
            <person name="Kuo A."/>
            <person name="Mondo S."/>
            <person name="Pangilinan J."/>
            <person name="Riley R."/>
            <person name="LaButti K."/>
            <person name="Andreopoulos B."/>
            <person name="Lipzen A."/>
            <person name="Chen C."/>
            <person name="Yan M."/>
            <person name="Daum C."/>
            <person name="Ng V."/>
            <person name="Clum A."/>
            <person name="Steindorff A."/>
            <person name="Ohm R.A."/>
            <person name="Martin F."/>
            <person name="Silar P."/>
            <person name="Natvig D.O."/>
            <person name="Lalanne C."/>
            <person name="Gautier V."/>
            <person name="Ament-Velasquez S.L."/>
            <person name="Kruys A."/>
            <person name="Hutchinson M.I."/>
            <person name="Powell A.J."/>
            <person name="Barry K."/>
            <person name="Miller A.N."/>
            <person name="Grigoriev I.V."/>
            <person name="Debuchy R."/>
            <person name="Gladieux P."/>
            <person name="Hiltunen Thoren M."/>
            <person name="Johannesson H."/>
        </authorList>
    </citation>
    <scope>NUCLEOTIDE SEQUENCE</scope>
    <source>
        <strain evidence="3">CBS 103.79</strain>
    </source>
</reference>
<feature type="chain" id="PRO_5042876404" evidence="2">
    <location>
        <begin position="45"/>
        <end position="176"/>
    </location>
</feature>
<reference evidence="3" key="2">
    <citation type="submission" date="2023-05" db="EMBL/GenBank/DDBJ databases">
        <authorList>
            <consortium name="Lawrence Berkeley National Laboratory"/>
            <person name="Steindorff A."/>
            <person name="Hensen N."/>
            <person name="Bonometti L."/>
            <person name="Westerberg I."/>
            <person name="Brannstrom I.O."/>
            <person name="Guillou S."/>
            <person name="Cros-Aarteil S."/>
            <person name="Calhoun S."/>
            <person name="Haridas S."/>
            <person name="Kuo A."/>
            <person name="Mondo S."/>
            <person name="Pangilinan J."/>
            <person name="Riley R."/>
            <person name="Labutti K."/>
            <person name="Andreopoulos B."/>
            <person name="Lipzen A."/>
            <person name="Chen C."/>
            <person name="Yanf M."/>
            <person name="Daum C."/>
            <person name="Ng V."/>
            <person name="Clum A."/>
            <person name="Ohm R."/>
            <person name="Martin F."/>
            <person name="Silar P."/>
            <person name="Natvig D."/>
            <person name="Lalanne C."/>
            <person name="Gautier V."/>
            <person name="Ament-Velasquez S.L."/>
            <person name="Kruys A."/>
            <person name="Hutchinson M.I."/>
            <person name="Powell A.J."/>
            <person name="Barry K."/>
            <person name="Miller A.N."/>
            <person name="Grigoriev I.V."/>
            <person name="Debuchy R."/>
            <person name="Gladieux P."/>
            <person name="Thoren M.H."/>
            <person name="Johannesson H."/>
        </authorList>
    </citation>
    <scope>NUCLEOTIDE SEQUENCE</scope>
    <source>
        <strain evidence="3">CBS 103.79</strain>
    </source>
</reference>
<dbReference type="InterPro" id="IPR020915">
    <property type="entry name" value="UPF0311"/>
</dbReference>
<keyword evidence="1" id="KW-0812">Transmembrane</keyword>
<evidence type="ECO:0000313" key="3">
    <source>
        <dbReference type="EMBL" id="KAK3899290.1"/>
    </source>
</evidence>
<keyword evidence="1" id="KW-0472">Membrane</keyword>
<protein>
    <submittedName>
        <fullName evidence="3">Uncharacterized protein</fullName>
    </submittedName>
</protein>
<feature type="transmembrane region" description="Helical" evidence="1">
    <location>
        <begin position="54"/>
        <end position="71"/>
    </location>
</feature>
<accession>A0AAN6MED8</accession>
<organism evidence="3 4">
    <name type="scientific">Staphylotrichum tortipilum</name>
    <dbReference type="NCBI Taxonomy" id="2831512"/>
    <lineage>
        <taxon>Eukaryota</taxon>
        <taxon>Fungi</taxon>
        <taxon>Dikarya</taxon>
        <taxon>Ascomycota</taxon>
        <taxon>Pezizomycotina</taxon>
        <taxon>Sordariomycetes</taxon>
        <taxon>Sordariomycetidae</taxon>
        <taxon>Sordariales</taxon>
        <taxon>Chaetomiaceae</taxon>
        <taxon>Staphylotrichum</taxon>
    </lineage>
</organism>
<keyword evidence="1" id="KW-1133">Transmembrane helix</keyword>
<gene>
    <name evidence="3" type="ORF">C8A05DRAFT_37098</name>
</gene>
<keyword evidence="2" id="KW-0732">Signal</keyword>
<evidence type="ECO:0000256" key="1">
    <source>
        <dbReference type="SAM" id="Phobius"/>
    </source>
</evidence>
<sequence length="176" mass="18310">MKQSSKSTQPVVPALPSLPKPKYSQPIMLSLSLSLLTLAVTALAADPTPPKLTYLYSANLTFLAPITIGAVPSGSRNLLTISGGTVKGPKINGKVGSGVDWGLTDSKGVFSPDALYTLHTSDNATILVFEKGHAPNVQILFETASEKYAWLNSAVGYASGGPNDVGIGLDVWQIGA</sequence>
<dbReference type="PANTHER" id="PTHR37315:SF1">
    <property type="entry name" value="UPF0311 PROTEIN BLR7842"/>
    <property type="match status" value="1"/>
</dbReference>
<proteinExistence type="predicted"/>
<dbReference type="Pfam" id="PF11578">
    <property type="entry name" value="DUF3237"/>
    <property type="match status" value="1"/>
</dbReference>
<evidence type="ECO:0000313" key="4">
    <source>
        <dbReference type="Proteomes" id="UP001303889"/>
    </source>
</evidence>
<dbReference type="PANTHER" id="PTHR37315">
    <property type="entry name" value="UPF0311 PROTEIN BLR7842"/>
    <property type="match status" value="1"/>
</dbReference>
<evidence type="ECO:0000256" key="2">
    <source>
        <dbReference type="SAM" id="SignalP"/>
    </source>
</evidence>
<keyword evidence="4" id="KW-1185">Reference proteome</keyword>
<comment type="caution">
    <text evidence="3">The sequence shown here is derived from an EMBL/GenBank/DDBJ whole genome shotgun (WGS) entry which is preliminary data.</text>
</comment>
<dbReference type="Gene3D" id="2.40.160.20">
    <property type="match status" value="1"/>
</dbReference>
<dbReference type="Proteomes" id="UP001303889">
    <property type="component" value="Unassembled WGS sequence"/>
</dbReference>
<dbReference type="AlphaFoldDB" id="A0AAN6MED8"/>